<comment type="caution">
    <text evidence="3">The sequence shown here is derived from an EMBL/GenBank/DDBJ whole genome shotgun (WGS) entry which is preliminary data.</text>
</comment>
<feature type="transmembrane region" description="Helical" evidence="2">
    <location>
        <begin position="294"/>
        <end position="317"/>
    </location>
</feature>
<dbReference type="Proteomes" id="UP000623467">
    <property type="component" value="Unassembled WGS sequence"/>
</dbReference>
<feature type="region of interest" description="Disordered" evidence="1">
    <location>
        <begin position="397"/>
        <end position="466"/>
    </location>
</feature>
<keyword evidence="2" id="KW-1133">Transmembrane helix</keyword>
<dbReference type="AlphaFoldDB" id="A0A8H6XIH5"/>
<gene>
    <name evidence="3" type="ORF">MSAN_02039800</name>
</gene>
<feature type="compositionally biased region" description="Polar residues" evidence="1">
    <location>
        <begin position="410"/>
        <end position="460"/>
    </location>
</feature>
<accession>A0A8H6XIH5</accession>
<evidence type="ECO:0008006" key="5">
    <source>
        <dbReference type="Google" id="ProtNLM"/>
    </source>
</evidence>
<sequence length="510" mass="53293">MASNTAIVDDRDPLIQYAGAWSQSGVSEEFDSTTSFSVATGASATFSFVGTSVTVYGSIGPHNATQATWSFAVDGAAAGTYTPPANMTSPIHHQALWTTPASSLANGTHSLVITQTGTDSVGVIFLDYIMWTTTSLDVPTFFIDDRDPQVTYTPAWRQFGSDPDFDHTSQASTSVGDFYTLPFQGRGIKIYGGMTSMTENASIVLDGGLPTFWVPPATATQTNNFMYDSGSIPPGNHTLVVTATSDQSVWADYWLVTPNPVGFVETSSSSVSSSAPTSSGSSQTQTSHKKSTPIGAIVGPVVGVLVLAALVAVIFFWRRRRHRYEAPDDAPMSDVLNSRHSGFNSASLINSGHNVSGAAGPPPVLAHGYSSELGPFATPHHTPFIEEVNRGVSAHEPDSYFAAGTGSPEPASTSRYQAGASISGSSRHQATPSTSGSGHNPATPSISGSSQHPPSTTSGSGEAYGGIANATGPPVYGYLTEQQTLAGSRALAAIACCFSLQLRERHLFTA</sequence>
<evidence type="ECO:0000313" key="4">
    <source>
        <dbReference type="Proteomes" id="UP000623467"/>
    </source>
</evidence>
<protein>
    <recommendedName>
        <fullName evidence="5">Transmembrane protein</fullName>
    </recommendedName>
</protein>
<organism evidence="3 4">
    <name type="scientific">Mycena sanguinolenta</name>
    <dbReference type="NCBI Taxonomy" id="230812"/>
    <lineage>
        <taxon>Eukaryota</taxon>
        <taxon>Fungi</taxon>
        <taxon>Dikarya</taxon>
        <taxon>Basidiomycota</taxon>
        <taxon>Agaricomycotina</taxon>
        <taxon>Agaricomycetes</taxon>
        <taxon>Agaricomycetidae</taxon>
        <taxon>Agaricales</taxon>
        <taxon>Marasmiineae</taxon>
        <taxon>Mycenaceae</taxon>
        <taxon>Mycena</taxon>
    </lineage>
</organism>
<dbReference type="EMBL" id="JACAZH010000026">
    <property type="protein sequence ID" value="KAF7341843.1"/>
    <property type="molecule type" value="Genomic_DNA"/>
</dbReference>
<evidence type="ECO:0000313" key="3">
    <source>
        <dbReference type="EMBL" id="KAF7341843.1"/>
    </source>
</evidence>
<proteinExistence type="predicted"/>
<reference evidence="3" key="1">
    <citation type="submission" date="2020-05" db="EMBL/GenBank/DDBJ databases">
        <title>Mycena genomes resolve the evolution of fungal bioluminescence.</title>
        <authorList>
            <person name="Tsai I.J."/>
        </authorList>
    </citation>
    <scope>NUCLEOTIDE SEQUENCE</scope>
    <source>
        <strain evidence="3">160909Yilan</strain>
    </source>
</reference>
<keyword evidence="2" id="KW-0812">Transmembrane</keyword>
<keyword evidence="4" id="KW-1185">Reference proteome</keyword>
<keyword evidence="2" id="KW-0472">Membrane</keyword>
<dbReference type="Gene3D" id="2.60.120.260">
    <property type="entry name" value="Galactose-binding domain-like"/>
    <property type="match status" value="2"/>
</dbReference>
<name>A0A8H6XIH5_9AGAR</name>
<feature type="region of interest" description="Disordered" evidence="1">
    <location>
        <begin position="266"/>
        <end position="293"/>
    </location>
</feature>
<evidence type="ECO:0000256" key="1">
    <source>
        <dbReference type="SAM" id="MobiDB-lite"/>
    </source>
</evidence>
<evidence type="ECO:0000256" key="2">
    <source>
        <dbReference type="SAM" id="Phobius"/>
    </source>
</evidence>
<dbReference type="OrthoDB" id="3265734at2759"/>